<protein>
    <submittedName>
        <fullName evidence="2">ATG11 domain-containing protein</fullName>
    </submittedName>
</protein>
<evidence type="ECO:0000313" key="2">
    <source>
        <dbReference type="WBParaSite" id="MCU_002969-RC"/>
    </source>
</evidence>
<feature type="region of interest" description="Disordered" evidence="1">
    <location>
        <begin position="520"/>
        <end position="540"/>
    </location>
</feature>
<sequence>MDLDFILSDFQKMIGCHADNIIIGLSSRKCEVLVAGEGPATHAKFGGVVKDLQSELRTIRKSSLKHLILSRLRECRRIIPFGKLRSWASDVMRAKSGGVPGKALTYATAAKCARLRRRLSRLFHLARASHAFTQRLNALQHPELARLQQDLMRIRLQLTVRLKQTRQEESDDDTGHLSQNPSHFSSRFEYLGQPVASGLTHEKISSRLESLTQNMSDLIVVLSNETTGLSKFIDAEEPFEREQLQTLVQRSLNSFCNFYSTSVAVDVGSAKEAASLAQLSRTDEELDDTSQSDTECMMDAFDVFDSFIDQNPSPPRPFELSGTSSASSSPPPSPPPSSPSSIDGKREESDAPMEESVAGVVKVDSGNNGVVDETGAETDEPPNPDSHPPVFSITAETFHSTPAKAPSVGTAEPIDEAAEVSAVGEEEEEDGEEEEEEEEEEHEEGEIVDDENMHHDVESMEEDEVVGDIDQTEQAIMREWAPETRNKLRPKVPYTTAVQKALDDATKSCQRELSTMVALGVSSHPSKSRPTEAHSAYLSPSVDRDIRGTVALVQPRKNYPPLPPSYGRAEMLRIREKIQASLLRQKQSKQAYRQFFRKK</sequence>
<feature type="region of interest" description="Disordered" evidence="1">
    <location>
        <begin position="306"/>
        <end position="452"/>
    </location>
</feature>
<organism evidence="2">
    <name type="scientific">Mesocestoides corti</name>
    <name type="common">Flatworm</name>
    <dbReference type="NCBI Taxonomy" id="53468"/>
    <lineage>
        <taxon>Eukaryota</taxon>
        <taxon>Metazoa</taxon>
        <taxon>Spiralia</taxon>
        <taxon>Lophotrochozoa</taxon>
        <taxon>Platyhelminthes</taxon>
        <taxon>Cestoda</taxon>
        <taxon>Eucestoda</taxon>
        <taxon>Cyclophyllidea</taxon>
        <taxon>Mesocestoididae</taxon>
        <taxon>Mesocestoides</taxon>
    </lineage>
</organism>
<dbReference type="AlphaFoldDB" id="A0A5K3ETG5"/>
<reference evidence="2" key="1">
    <citation type="submission" date="2019-11" db="UniProtKB">
        <authorList>
            <consortium name="WormBaseParasite"/>
        </authorList>
    </citation>
    <scope>IDENTIFICATION</scope>
</reference>
<dbReference type="WBParaSite" id="MCU_002969-RC">
    <property type="protein sequence ID" value="MCU_002969-RC"/>
    <property type="gene ID" value="MCU_002969"/>
</dbReference>
<evidence type="ECO:0000256" key="1">
    <source>
        <dbReference type="SAM" id="MobiDB-lite"/>
    </source>
</evidence>
<feature type="compositionally biased region" description="Pro residues" evidence="1">
    <location>
        <begin position="329"/>
        <end position="338"/>
    </location>
</feature>
<feature type="compositionally biased region" description="Acidic residues" evidence="1">
    <location>
        <begin position="413"/>
        <end position="450"/>
    </location>
</feature>
<proteinExistence type="predicted"/>
<name>A0A5K3ETG5_MESCO</name>
<accession>A0A5K3ETG5</accession>